<evidence type="ECO:0000256" key="1">
    <source>
        <dbReference type="ARBA" id="ARBA00004651"/>
    </source>
</evidence>
<accession>A0A380BRB4</accession>
<sequence length="441" mass="49822">MESPFRLASVMSSLSQSSNETAVSRLKRAFVAGIWTTLISIAIGFSFKVWLASWVPKADLAIYHTVIDIISLSLILMTGFRSSMVVPYSQTRNDRDIINIFRYVLILVVLLTWGIILPYIKHKLAIDVEYLQLVGIIVSMGLKVYFTNLVAMYRLYEISNKVTWMEPLSLVLAFALCYYGLSMAPLGALFYATTLSSLIIAAFMYLRRRRQIATAPLAKVNLEPALKSFMKRSVTASLEAGSSILMIYITVLLTIRYFSVEELGDFQVVVRPVFTYMTLLFVFPIYRFVLPELAVCVRARDNEQIRAIKHWLYKLALIVSISFFVVMLLGGESLFRMLFPPQYHGAVPVLLHYAIFFIFLMLNGYQLAYIKAEGYFNASLLIRMAGIITLVGAFFLLRQLTANVVAVILALGCGYLMMYLIGALVERHIRRSKAQVSPAVS</sequence>
<comment type="subcellular location">
    <subcellularLocation>
        <location evidence="1">Cell membrane</location>
        <topology evidence="1">Multi-pass membrane protein</topology>
    </subcellularLocation>
</comment>
<feature type="transmembrane region" description="Helical" evidence="6">
    <location>
        <begin position="29"/>
        <end position="55"/>
    </location>
</feature>
<feature type="transmembrane region" description="Helical" evidence="6">
    <location>
        <begin position="350"/>
        <end position="368"/>
    </location>
</feature>
<feature type="transmembrane region" description="Helical" evidence="6">
    <location>
        <begin position="187"/>
        <end position="206"/>
    </location>
</feature>
<protein>
    <recommendedName>
        <fullName evidence="9">Polysaccharide biosynthesis protein</fullName>
    </recommendedName>
</protein>
<name>A0A380BRB4_9GAMM</name>
<evidence type="ECO:0000313" key="7">
    <source>
        <dbReference type="EMBL" id="SUJ04637.1"/>
    </source>
</evidence>
<feature type="transmembrane region" description="Helical" evidence="6">
    <location>
        <begin position="273"/>
        <end position="290"/>
    </location>
</feature>
<evidence type="ECO:0000256" key="4">
    <source>
        <dbReference type="ARBA" id="ARBA00022989"/>
    </source>
</evidence>
<organism evidence="7 8">
    <name type="scientific">Shewanella algae</name>
    <dbReference type="NCBI Taxonomy" id="38313"/>
    <lineage>
        <taxon>Bacteria</taxon>
        <taxon>Pseudomonadati</taxon>
        <taxon>Pseudomonadota</taxon>
        <taxon>Gammaproteobacteria</taxon>
        <taxon>Alteromonadales</taxon>
        <taxon>Shewanellaceae</taxon>
        <taxon>Shewanella</taxon>
    </lineage>
</organism>
<dbReference type="EMBL" id="UGYO01000002">
    <property type="protein sequence ID" value="SUJ04637.1"/>
    <property type="molecule type" value="Genomic_DNA"/>
</dbReference>
<dbReference type="InterPro" id="IPR050833">
    <property type="entry name" value="Poly_Biosynth_Transport"/>
</dbReference>
<keyword evidence="5 6" id="KW-0472">Membrane</keyword>
<feature type="transmembrane region" description="Helical" evidence="6">
    <location>
        <begin position="311"/>
        <end position="330"/>
    </location>
</feature>
<feature type="transmembrane region" description="Helical" evidence="6">
    <location>
        <begin position="132"/>
        <end position="151"/>
    </location>
</feature>
<evidence type="ECO:0000256" key="2">
    <source>
        <dbReference type="ARBA" id="ARBA00022475"/>
    </source>
</evidence>
<dbReference type="AlphaFoldDB" id="A0A380BRB4"/>
<keyword evidence="2" id="KW-1003">Cell membrane</keyword>
<gene>
    <name evidence="7" type="ORF">NCTC10738_03677</name>
</gene>
<feature type="transmembrane region" description="Helical" evidence="6">
    <location>
        <begin position="100"/>
        <end position="120"/>
    </location>
</feature>
<evidence type="ECO:0000256" key="6">
    <source>
        <dbReference type="SAM" id="Phobius"/>
    </source>
</evidence>
<feature type="transmembrane region" description="Helical" evidence="6">
    <location>
        <begin position="163"/>
        <end position="181"/>
    </location>
</feature>
<evidence type="ECO:0008006" key="9">
    <source>
        <dbReference type="Google" id="ProtNLM"/>
    </source>
</evidence>
<dbReference type="PANTHER" id="PTHR30250:SF11">
    <property type="entry name" value="O-ANTIGEN TRANSPORTER-RELATED"/>
    <property type="match status" value="1"/>
</dbReference>
<feature type="transmembrane region" description="Helical" evidence="6">
    <location>
        <begin position="380"/>
        <end position="398"/>
    </location>
</feature>
<feature type="transmembrane region" description="Helical" evidence="6">
    <location>
        <begin position="61"/>
        <end position="80"/>
    </location>
</feature>
<evidence type="ECO:0000256" key="5">
    <source>
        <dbReference type="ARBA" id="ARBA00023136"/>
    </source>
</evidence>
<proteinExistence type="predicted"/>
<dbReference type="GO" id="GO:0005886">
    <property type="term" value="C:plasma membrane"/>
    <property type="evidence" value="ECO:0007669"/>
    <property type="project" value="UniProtKB-SubCell"/>
</dbReference>
<feature type="transmembrane region" description="Helical" evidence="6">
    <location>
        <begin position="404"/>
        <end position="425"/>
    </location>
</feature>
<dbReference type="Proteomes" id="UP000254069">
    <property type="component" value="Unassembled WGS sequence"/>
</dbReference>
<feature type="transmembrane region" description="Helical" evidence="6">
    <location>
        <begin position="236"/>
        <end position="258"/>
    </location>
</feature>
<reference evidence="7 8" key="1">
    <citation type="submission" date="2018-06" db="EMBL/GenBank/DDBJ databases">
        <authorList>
            <consortium name="Pathogen Informatics"/>
            <person name="Doyle S."/>
        </authorList>
    </citation>
    <scope>NUCLEOTIDE SEQUENCE [LARGE SCALE GENOMIC DNA]</scope>
    <source>
        <strain evidence="7 8">NCTC10738</strain>
    </source>
</reference>
<keyword evidence="3 6" id="KW-0812">Transmembrane</keyword>
<keyword evidence="8" id="KW-1185">Reference proteome</keyword>
<dbReference type="PANTHER" id="PTHR30250">
    <property type="entry name" value="PST FAMILY PREDICTED COLANIC ACID TRANSPORTER"/>
    <property type="match status" value="1"/>
</dbReference>
<keyword evidence="4 6" id="KW-1133">Transmembrane helix</keyword>
<evidence type="ECO:0000313" key="8">
    <source>
        <dbReference type="Proteomes" id="UP000254069"/>
    </source>
</evidence>
<evidence type="ECO:0000256" key="3">
    <source>
        <dbReference type="ARBA" id="ARBA00022692"/>
    </source>
</evidence>